<dbReference type="Pfam" id="PF09339">
    <property type="entry name" value="HTH_IclR"/>
    <property type="match status" value="1"/>
</dbReference>
<dbReference type="PANTHER" id="PTHR30136">
    <property type="entry name" value="HELIX-TURN-HELIX TRANSCRIPTIONAL REGULATOR, ICLR FAMILY"/>
    <property type="match status" value="1"/>
</dbReference>
<keyword evidence="2" id="KW-0238">DNA-binding</keyword>
<accession>A0A7X2NP50</accession>
<dbReference type="PROSITE" id="PS51078">
    <property type="entry name" value="ICLR_ED"/>
    <property type="match status" value="1"/>
</dbReference>
<keyword evidence="7" id="KW-1185">Reference proteome</keyword>
<dbReference type="SUPFAM" id="SSF55781">
    <property type="entry name" value="GAF domain-like"/>
    <property type="match status" value="1"/>
</dbReference>
<proteinExistence type="predicted"/>
<feature type="domain" description="HTH iclR-type" evidence="4">
    <location>
        <begin position="9"/>
        <end position="69"/>
    </location>
</feature>
<evidence type="ECO:0000256" key="1">
    <source>
        <dbReference type="ARBA" id="ARBA00023015"/>
    </source>
</evidence>
<evidence type="ECO:0000256" key="2">
    <source>
        <dbReference type="ARBA" id="ARBA00023125"/>
    </source>
</evidence>
<dbReference type="InterPro" id="IPR005471">
    <property type="entry name" value="Tscrpt_reg_IclR_N"/>
</dbReference>
<dbReference type="PANTHER" id="PTHR30136:SF24">
    <property type="entry name" value="HTH-TYPE TRANSCRIPTIONAL REPRESSOR ALLR"/>
    <property type="match status" value="1"/>
</dbReference>
<evidence type="ECO:0000259" key="4">
    <source>
        <dbReference type="PROSITE" id="PS51077"/>
    </source>
</evidence>
<sequence>MTETNNQPIQAIVNAVKILDLINEKNEIGVREIAKILDIPKSTVFRIIKTLESQNLLVSTHEDEYAIGYKMLNYRAGINKEKNLITYATDSLKNFCKNTNETINLAIRNRDKTFIIYSEEGEYYSLQSNMLPESDLYCSSTGKIFMASMPEEDVMKYFSGNLTKRTINTITDYNQFLKEKQTILNTDIAYDHEEYEYGLTCVATSIKVKDEIIAAISVSGPTTRLKVKGFENLEKELLLTAKSIEGKIIANI</sequence>
<dbReference type="PROSITE" id="PS51077">
    <property type="entry name" value="HTH_ICLR"/>
    <property type="match status" value="1"/>
</dbReference>
<dbReference type="InterPro" id="IPR036388">
    <property type="entry name" value="WH-like_DNA-bd_sf"/>
</dbReference>
<name>A0A7X2NP50_9CLOT</name>
<feature type="domain" description="IclR-ED" evidence="5">
    <location>
        <begin position="70"/>
        <end position="250"/>
    </location>
</feature>
<dbReference type="GO" id="GO:0045892">
    <property type="term" value="P:negative regulation of DNA-templated transcription"/>
    <property type="evidence" value="ECO:0007669"/>
    <property type="project" value="TreeGrafter"/>
</dbReference>
<dbReference type="Gene3D" id="3.30.450.40">
    <property type="match status" value="1"/>
</dbReference>
<dbReference type="Gene3D" id="1.10.10.10">
    <property type="entry name" value="Winged helix-like DNA-binding domain superfamily/Winged helix DNA-binding domain"/>
    <property type="match status" value="1"/>
</dbReference>
<dbReference type="CDD" id="cd00090">
    <property type="entry name" value="HTH_ARSR"/>
    <property type="match status" value="1"/>
</dbReference>
<organism evidence="6 7">
    <name type="scientific">Clostridium porci</name>
    <dbReference type="NCBI Taxonomy" id="2605778"/>
    <lineage>
        <taxon>Bacteria</taxon>
        <taxon>Bacillati</taxon>
        <taxon>Bacillota</taxon>
        <taxon>Clostridia</taxon>
        <taxon>Eubacteriales</taxon>
        <taxon>Clostridiaceae</taxon>
        <taxon>Clostridium</taxon>
    </lineage>
</organism>
<dbReference type="EMBL" id="VUMD01000022">
    <property type="protein sequence ID" value="MSS38315.1"/>
    <property type="molecule type" value="Genomic_DNA"/>
</dbReference>
<dbReference type="Pfam" id="PF01614">
    <property type="entry name" value="IclR_C"/>
    <property type="match status" value="1"/>
</dbReference>
<evidence type="ECO:0000313" key="6">
    <source>
        <dbReference type="EMBL" id="MSS38315.1"/>
    </source>
</evidence>
<reference evidence="6 7" key="1">
    <citation type="submission" date="2019-08" db="EMBL/GenBank/DDBJ databases">
        <title>In-depth cultivation of the pig gut microbiome towards novel bacterial diversity and tailored functional studies.</title>
        <authorList>
            <person name="Wylensek D."/>
            <person name="Hitch T.C.A."/>
            <person name="Clavel T."/>
        </authorList>
    </citation>
    <scope>NUCLEOTIDE SEQUENCE [LARGE SCALE GENOMIC DNA]</scope>
    <source>
        <strain evidence="6 7">WCA-389-WT-23D1</strain>
    </source>
</reference>
<dbReference type="RefSeq" id="WP_154473742.1">
    <property type="nucleotide sequence ID" value="NZ_VUMD01000022.1"/>
</dbReference>
<dbReference type="InterPro" id="IPR036390">
    <property type="entry name" value="WH_DNA-bd_sf"/>
</dbReference>
<gene>
    <name evidence="6" type="ORF">FYJ39_17700</name>
</gene>
<comment type="caution">
    <text evidence="6">The sequence shown here is derived from an EMBL/GenBank/DDBJ whole genome shotgun (WGS) entry which is preliminary data.</text>
</comment>
<dbReference type="SUPFAM" id="SSF46785">
    <property type="entry name" value="Winged helix' DNA-binding domain"/>
    <property type="match status" value="1"/>
</dbReference>
<dbReference type="InterPro" id="IPR011991">
    <property type="entry name" value="ArsR-like_HTH"/>
</dbReference>
<evidence type="ECO:0000256" key="3">
    <source>
        <dbReference type="ARBA" id="ARBA00023163"/>
    </source>
</evidence>
<evidence type="ECO:0000313" key="7">
    <source>
        <dbReference type="Proteomes" id="UP000429958"/>
    </source>
</evidence>
<dbReference type="Proteomes" id="UP000429958">
    <property type="component" value="Unassembled WGS sequence"/>
</dbReference>
<evidence type="ECO:0000259" key="5">
    <source>
        <dbReference type="PROSITE" id="PS51078"/>
    </source>
</evidence>
<dbReference type="GO" id="GO:0003700">
    <property type="term" value="F:DNA-binding transcription factor activity"/>
    <property type="evidence" value="ECO:0007669"/>
    <property type="project" value="TreeGrafter"/>
</dbReference>
<dbReference type="InterPro" id="IPR014757">
    <property type="entry name" value="Tscrpt_reg_IclR_C"/>
</dbReference>
<protein>
    <submittedName>
        <fullName evidence="6">IclR family transcriptional regulator</fullName>
    </submittedName>
</protein>
<dbReference type="SMART" id="SM00346">
    <property type="entry name" value="HTH_ICLR"/>
    <property type="match status" value="1"/>
</dbReference>
<keyword evidence="3" id="KW-0804">Transcription</keyword>
<dbReference type="InterPro" id="IPR029016">
    <property type="entry name" value="GAF-like_dom_sf"/>
</dbReference>
<dbReference type="InterPro" id="IPR050707">
    <property type="entry name" value="HTH_MetabolicPath_Reg"/>
</dbReference>
<dbReference type="AlphaFoldDB" id="A0A7X2NP50"/>
<keyword evidence="1" id="KW-0805">Transcription regulation</keyword>
<dbReference type="GO" id="GO:0003677">
    <property type="term" value="F:DNA binding"/>
    <property type="evidence" value="ECO:0007669"/>
    <property type="project" value="UniProtKB-KW"/>
</dbReference>